<dbReference type="Pfam" id="PF05904">
    <property type="entry name" value="DUF863"/>
    <property type="match status" value="1"/>
</dbReference>
<evidence type="ECO:0000313" key="3">
    <source>
        <dbReference type="Proteomes" id="UP000826656"/>
    </source>
</evidence>
<reference evidence="2 3" key="1">
    <citation type="journal article" date="2021" name="bioRxiv">
        <title>Chromosome-scale and haplotype-resolved genome assembly of a tetraploid potato cultivar.</title>
        <authorList>
            <person name="Sun H."/>
            <person name="Jiao W.-B."/>
            <person name="Krause K."/>
            <person name="Campoy J.A."/>
            <person name="Goel M."/>
            <person name="Folz-Donahue K."/>
            <person name="Kukat C."/>
            <person name="Huettel B."/>
            <person name="Schneeberger K."/>
        </authorList>
    </citation>
    <scope>NUCLEOTIDE SEQUENCE [LARGE SCALE GENOMIC DNA]</scope>
    <source>
        <strain evidence="2">SolTubOtavaFocal</strain>
        <tissue evidence="2">Leaves</tissue>
    </source>
</reference>
<evidence type="ECO:0000256" key="1">
    <source>
        <dbReference type="SAM" id="MobiDB-lite"/>
    </source>
</evidence>
<feature type="region of interest" description="Disordered" evidence="1">
    <location>
        <begin position="867"/>
        <end position="891"/>
    </location>
</feature>
<accession>A0ABQ7V190</accession>
<dbReference type="Proteomes" id="UP000826656">
    <property type="component" value="Unassembled WGS sequence"/>
</dbReference>
<name>A0ABQ7V190_SOLTU</name>
<gene>
    <name evidence="2" type="ORF">KY290_020253</name>
</gene>
<sequence>MSRLAPKGVAWGSVTWVEDHEVSCSNSSRGKEKTLGDFFTFDLVTHLLLVGGVSEVCWTVELVACNPVLYRARMVAQAHCKGYVPAYYSMSYLSEDLNNRWPLHYGEKIFTNAQYCNGFMPRTTIDSDPGYDKDVLKQKILEHEETFKNQVFELHRLYRTQRDMMYDIKRTELHRPWTSMEPSSSSNILGSHLLPKDAWKGHTNSFPFANSSYARPSMSGTEIVNSPFSSSKANDVQSGHGQMHNGCSSKICESLDARPSKLRKKMFDLQLPADEYLDTDEVEQLRYDEGSFYPSSRANGNDKVSQESCTRLFPGAGTKSDKKDASASHSCFRSSVRLADLNKPAQPEEAISLPVDFLGYGNSHKETRRLNASANSNPAFVALPRETTWNSHHTSLSKGKERDWFPSTYETGKVEGSLTPVPHSFSHNKFPTPRQLAQVMLDKAFLRPGVQSPHYFKDDLWKERVGHGPETFHGNHEKSEYTYGRPFITSRTASPYPFANSSEFTDSWSHTLSSWGKPSGFAARLSSGHTNPSLNSCAMVGKSPKSPQCHDIFGDKWHIDGSSRSNLGEATNFSIRNGFYHGSSSGPKESTRWFSVAFDSEKQNKSDNLTSDRSFNNECEKFPITSNNMDLISEKGFDLNVLSKDSVNEELASRDLELVDEKREPQDCKPVLPWLKAKPSFKNESTDTMNGMVEAYTNSPICGNGPLESFSDVCNAQNIAPAMIDLNMKATKELGETRSVRKILGAPIPEIPCASKNESSSFVSTSATLCSSPIEENSRHEERRIVIDINIACDLSMVEPEKQVVMEAVVAETAMETKATIIRNSFDLNSCITEDDDSFFVESDNVSVRTVVEIDLEAPPVLETELDNLSKENGKQKEASLQLPEHKPEQTQDEVVRVAAEAIVAISSSSQIDTICSDPSDNPLGSLGWFVGIVVSFESELESKSKEIIVEDAMIVARPTTTMEMDYFEAMTLQLEETKEQDYLPKPFVPEVQPVEDAGATSLTNRTRRGQGRWGRQRRDFQRDILPGLASLSRHEVTEDIQTFGELMRATGHSWNSGSKRRNGGTRGRRRMVIETTPVTVSTPLCPPLKQNLSNIVSSLEDKSLTGWGGKTTRRPRRQRCPADHPPAVPFTKTM</sequence>
<keyword evidence="3" id="KW-1185">Reference proteome</keyword>
<dbReference type="InterPro" id="IPR008581">
    <property type="entry name" value="DUF863_pln"/>
</dbReference>
<organism evidence="2 3">
    <name type="scientific">Solanum tuberosum</name>
    <name type="common">Potato</name>
    <dbReference type="NCBI Taxonomy" id="4113"/>
    <lineage>
        <taxon>Eukaryota</taxon>
        <taxon>Viridiplantae</taxon>
        <taxon>Streptophyta</taxon>
        <taxon>Embryophyta</taxon>
        <taxon>Tracheophyta</taxon>
        <taxon>Spermatophyta</taxon>
        <taxon>Magnoliopsida</taxon>
        <taxon>eudicotyledons</taxon>
        <taxon>Gunneridae</taxon>
        <taxon>Pentapetalae</taxon>
        <taxon>asterids</taxon>
        <taxon>lamiids</taxon>
        <taxon>Solanales</taxon>
        <taxon>Solanaceae</taxon>
        <taxon>Solanoideae</taxon>
        <taxon>Solaneae</taxon>
        <taxon>Solanum</taxon>
    </lineage>
</organism>
<feature type="compositionally biased region" description="Basic and acidic residues" evidence="1">
    <location>
        <begin position="868"/>
        <end position="891"/>
    </location>
</feature>
<protein>
    <submittedName>
        <fullName evidence="2">Uncharacterized protein</fullName>
    </submittedName>
</protein>
<proteinExistence type="predicted"/>
<evidence type="ECO:0000313" key="2">
    <source>
        <dbReference type="EMBL" id="KAH0756760.1"/>
    </source>
</evidence>
<dbReference type="EMBL" id="JAIVGD010000015">
    <property type="protein sequence ID" value="KAH0756760.1"/>
    <property type="molecule type" value="Genomic_DNA"/>
</dbReference>
<dbReference type="PANTHER" id="PTHR33167:SF20">
    <property type="entry name" value="DUF3741 DOMAIN-CONTAINING PROTEIN"/>
    <property type="match status" value="1"/>
</dbReference>
<dbReference type="PANTHER" id="PTHR33167">
    <property type="entry name" value="TRANSCRIPTION FACTOR, PUTATIVE (DUF863)-RELATED"/>
    <property type="match status" value="1"/>
</dbReference>
<comment type="caution">
    <text evidence="2">The sequence shown here is derived from an EMBL/GenBank/DDBJ whole genome shotgun (WGS) entry which is preliminary data.</text>
</comment>
<feature type="region of interest" description="Disordered" evidence="1">
    <location>
        <begin position="1107"/>
        <end position="1135"/>
    </location>
</feature>